<organism evidence="5 6">
    <name type="scientific">Psilocybe cf. subviscida</name>
    <dbReference type="NCBI Taxonomy" id="2480587"/>
    <lineage>
        <taxon>Eukaryota</taxon>
        <taxon>Fungi</taxon>
        <taxon>Dikarya</taxon>
        <taxon>Basidiomycota</taxon>
        <taxon>Agaricomycotina</taxon>
        <taxon>Agaricomycetes</taxon>
        <taxon>Agaricomycetidae</taxon>
        <taxon>Agaricales</taxon>
        <taxon>Agaricineae</taxon>
        <taxon>Strophariaceae</taxon>
        <taxon>Psilocybe</taxon>
    </lineage>
</organism>
<dbReference type="EMBL" id="JAACJJ010000056">
    <property type="protein sequence ID" value="KAF5312891.1"/>
    <property type="molecule type" value="Genomic_DNA"/>
</dbReference>
<dbReference type="GO" id="GO:0016491">
    <property type="term" value="F:oxidoreductase activity"/>
    <property type="evidence" value="ECO:0007669"/>
    <property type="project" value="UniProtKB-KW"/>
</dbReference>
<dbReference type="PANTHER" id="PTHR43157:SF31">
    <property type="entry name" value="PHOSPHATIDYLINOSITOL-GLYCAN BIOSYNTHESIS CLASS F PROTEIN"/>
    <property type="match status" value="1"/>
</dbReference>
<dbReference type="PANTHER" id="PTHR43157">
    <property type="entry name" value="PHOSPHATIDYLINOSITOL-GLYCAN BIOSYNTHESIS CLASS F PROTEIN-RELATED"/>
    <property type="match status" value="1"/>
</dbReference>
<keyword evidence="1" id="KW-0560">Oxidoreductase</keyword>
<name>A0A8H5AXQ7_9AGAR</name>
<comment type="caution">
    <text evidence="5">The sequence shown here is derived from an EMBL/GenBank/DDBJ whole genome shotgun (WGS) entry which is preliminary data.</text>
</comment>
<accession>A0A8H5AXQ7</accession>
<dbReference type="InterPro" id="IPR013968">
    <property type="entry name" value="PKS_KR"/>
</dbReference>
<evidence type="ECO:0000259" key="4">
    <source>
        <dbReference type="Pfam" id="PF08659"/>
    </source>
</evidence>
<dbReference type="OrthoDB" id="191979at2759"/>
<feature type="compositionally biased region" description="Basic residues" evidence="2">
    <location>
        <begin position="424"/>
        <end position="433"/>
    </location>
</feature>
<dbReference type="Proteomes" id="UP000567179">
    <property type="component" value="Unassembled WGS sequence"/>
</dbReference>
<evidence type="ECO:0000256" key="1">
    <source>
        <dbReference type="ARBA" id="ARBA00023002"/>
    </source>
</evidence>
<dbReference type="InterPro" id="IPR036291">
    <property type="entry name" value="NAD(P)-bd_dom_sf"/>
</dbReference>
<keyword evidence="3" id="KW-0812">Transmembrane</keyword>
<keyword evidence="3" id="KW-0472">Membrane</keyword>
<feature type="transmembrane region" description="Helical" evidence="3">
    <location>
        <begin position="165"/>
        <end position="184"/>
    </location>
</feature>
<gene>
    <name evidence="5" type="ORF">D9619_002610</name>
</gene>
<sequence length="514" mass="56609">MVLSIAEAFATSFFPTQYAYHIGAAIVAILVFRAFSQGRKTNRERDLHARTILVTGGFTPLGLTLLKSLAERGAHIIALSPDPIESPKVTILIDLLRTTTSNEEIYAEECDLTKPGSIRSFCTKFLTEKEQRLDAIIFGHEHQHIGSPKRFSSSTHKEDQKARDAGSLASFLITTLLLPALLVAPVERDIRIINVVNPFYAAAAGPAFEAAFSTVEEEQGPRPKSIFLQEGQRALRTIVLTRHLQRVLDALPAAQVPKTEEGAKHIPVVNSKHQKSNIVAISVSPGIGRVDTVSSFLKADFMSPQGSYLGLFLYIIGQPLLRIFTKSPFFAMQSILHVLFLPTPFKILAQTTFQTTGTDSQKAAQTQGPLDASSLEMPEEILLPGALYSECAAVKLKVNITQEMRDKDFQERKEAALLQEEKKAGKKDKGKGKAKAEPAPLTEDVLDISDDGEYGGELAGRLVWEAYEDALKIWEKENPAEVVVEKAEEIPKPQEQLPKARPTTAAEEDPDVYR</sequence>
<feature type="transmembrane region" description="Helical" evidence="3">
    <location>
        <begin position="18"/>
        <end position="35"/>
    </location>
</feature>
<reference evidence="5 6" key="1">
    <citation type="journal article" date="2020" name="ISME J.">
        <title>Uncovering the hidden diversity of litter-decomposition mechanisms in mushroom-forming fungi.</title>
        <authorList>
            <person name="Floudas D."/>
            <person name="Bentzer J."/>
            <person name="Ahren D."/>
            <person name="Johansson T."/>
            <person name="Persson P."/>
            <person name="Tunlid A."/>
        </authorList>
    </citation>
    <scope>NUCLEOTIDE SEQUENCE [LARGE SCALE GENOMIC DNA]</scope>
    <source>
        <strain evidence="5 6">CBS 101986</strain>
    </source>
</reference>
<keyword evidence="3" id="KW-1133">Transmembrane helix</keyword>
<dbReference type="SUPFAM" id="SSF51735">
    <property type="entry name" value="NAD(P)-binding Rossmann-fold domains"/>
    <property type="match status" value="1"/>
</dbReference>
<evidence type="ECO:0000256" key="3">
    <source>
        <dbReference type="SAM" id="Phobius"/>
    </source>
</evidence>
<evidence type="ECO:0000256" key="2">
    <source>
        <dbReference type="SAM" id="MobiDB-lite"/>
    </source>
</evidence>
<protein>
    <recommendedName>
        <fullName evidence="4">Ketoreductase (KR) domain-containing protein</fullName>
    </recommendedName>
</protein>
<feature type="region of interest" description="Disordered" evidence="2">
    <location>
        <begin position="420"/>
        <end position="453"/>
    </location>
</feature>
<dbReference type="Pfam" id="PF08659">
    <property type="entry name" value="KR"/>
    <property type="match status" value="1"/>
</dbReference>
<feature type="region of interest" description="Disordered" evidence="2">
    <location>
        <begin position="485"/>
        <end position="514"/>
    </location>
</feature>
<feature type="domain" description="Ketoreductase (KR)" evidence="4">
    <location>
        <begin position="51"/>
        <end position="137"/>
    </location>
</feature>
<keyword evidence="6" id="KW-1185">Reference proteome</keyword>
<dbReference type="AlphaFoldDB" id="A0A8H5AXQ7"/>
<dbReference type="Gene3D" id="3.40.50.720">
    <property type="entry name" value="NAD(P)-binding Rossmann-like Domain"/>
    <property type="match status" value="1"/>
</dbReference>
<feature type="compositionally biased region" description="Acidic residues" evidence="2">
    <location>
        <begin position="444"/>
        <end position="453"/>
    </location>
</feature>
<proteinExistence type="predicted"/>
<evidence type="ECO:0000313" key="6">
    <source>
        <dbReference type="Proteomes" id="UP000567179"/>
    </source>
</evidence>
<evidence type="ECO:0000313" key="5">
    <source>
        <dbReference type="EMBL" id="KAF5312891.1"/>
    </source>
</evidence>